<dbReference type="InterPro" id="IPR035958">
    <property type="entry name" value="SecB-like_sf"/>
</dbReference>
<evidence type="ECO:0000256" key="1">
    <source>
        <dbReference type="ARBA" id="ARBA00009990"/>
    </source>
</evidence>
<dbReference type="AlphaFoldDB" id="A0A9D2CYG5"/>
<dbReference type="InterPro" id="IPR003708">
    <property type="entry name" value="SecB"/>
</dbReference>
<reference evidence="2" key="2">
    <citation type="submission" date="2021-04" db="EMBL/GenBank/DDBJ databases">
        <authorList>
            <person name="Gilroy R."/>
        </authorList>
    </citation>
    <scope>NUCLEOTIDE SEQUENCE</scope>
    <source>
        <strain evidence="2">CHK187-5294</strain>
    </source>
</reference>
<accession>A0A9D2CYG5</accession>
<gene>
    <name evidence="2" type="ORF">H9727_02550</name>
</gene>
<name>A0A9D2CYG5_9FIRM</name>
<dbReference type="SUPFAM" id="SSF54611">
    <property type="entry name" value="SecB-like"/>
    <property type="match status" value="1"/>
</dbReference>
<comment type="similarity">
    <text evidence="1">Belongs to the SecB family.</text>
</comment>
<sequence>MQKVNLTLRGIRAEEMRFALTNVRVGRDTKFELKPSFSRQVRKVVENEKMFFVSLSVKIENTEESPKPFDLTVRLTGIFETEAATDEERKAFTVRATEILYPYLRTAVTSLTSAAFAAPLMLPVVNGPLFPEDREDASESSKYTS</sequence>
<dbReference type="Pfam" id="PF02556">
    <property type="entry name" value="SecB"/>
    <property type="match status" value="1"/>
</dbReference>
<dbReference type="GO" id="GO:0051082">
    <property type="term" value="F:unfolded protein binding"/>
    <property type="evidence" value="ECO:0007669"/>
    <property type="project" value="InterPro"/>
</dbReference>
<proteinExistence type="inferred from homology"/>
<protein>
    <submittedName>
        <fullName evidence="2">Protein-export chaperone SecB</fullName>
    </submittedName>
</protein>
<dbReference type="GO" id="GO:0051262">
    <property type="term" value="P:protein tetramerization"/>
    <property type="evidence" value="ECO:0007669"/>
    <property type="project" value="InterPro"/>
</dbReference>
<dbReference type="Proteomes" id="UP000824132">
    <property type="component" value="Unassembled WGS sequence"/>
</dbReference>
<reference evidence="2" key="1">
    <citation type="journal article" date="2021" name="PeerJ">
        <title>Extensive microbial diversity within the chicken gut microbiome revealed by metagenomics and culture.</title>
        <authorList>
            <person name="Gilroy R."/>
            <person name="Ravi A."/>
            <person name="Getino M."/>
            <person name="Pursley I."/>
            <person name="Horton D.L."/>
            <person name="Alikhan N.F."/>
            <person name="Baker D."/>
            <person name="Gharbi K."/>
            <person name="Hall N."/>
            <person name="Watson M."/>
            <person name="Adriaenssens E.M."/>
            <person name="Foster-Nyarko E."/>
            <person name="Jarju S."/>
            <person name="Secka A."/>
            <person name="Antonio M."/>
            <person name="Oren A."/>
            <person name="Chaudhuri R.R."/>
            <person name="La Ragione R."/>
            <person name="Hildebrand F."/>
            <person name="Pallen M.J."/>
        </authorList>
    </citation>
    <scope>NUCLEOTIDE SEQUENCE</scope>
    <source>
        <strain evidence="2">CHK187-5294</strain>
    </source>
</reference>
<evidence type="ECO:0000313" key="3">
    <source>
        <dbReference type="Proteomes" id="UP000824132"/>
    </source>
</evidence>
<comment type="caution">
    <text evidence="2">The sequence shown here is derived from an EMBL/GenBank/DDBJ whole genome shotgun (WGS) entry which is preliminary data.</text>
</comment>
<dbReference type="EMBL" id="DXCL01000015">
    <property type="protein sequence ID" value="HIZ03144.1"/>
    <property type="molecule type" value="Genomic_DNA"/>
</dbReference>
<dbReference type="Gene3D" id="3.10.420.10">
    <property type="entry name" value="SecB-like"/>
    <property type="match status" value="1"/>
</dbReference>
<organism evidence="2 3">
    <name type="scientific">Candidatus Borkfalkia avistercoris</name>
    <dbReference type="NCBI Taxonomy" id="2838504"/>
    <lineage>
        <taxon>Bacteria</taxon>
        <taxon>Bacillati</taxon>
        <taxon>Bacillota</taxon>
        <taxon>Clostridia</taxon>
        <taxon>Christensenellales</taxon>
        <taxon>Christensenellaceae</taxon>
        <taxon>Candidatus Borkfalkia</taxon>
    </lineage>
</organism>
<evidence type="ECO:0000313" key="2">
    <source>
        <dbReference type="EMBL" id="HIZ03144.1"/>
    </source>
</evidence>
<dbReference type="GO" id="GO:0015031">
    <property type="term" value="P:protein transport"/>
    <property type="evidence" value="ECO:0007669"/>
    <property type="project" value="InterPro"/>
</dbReference>